<proteinExistence type="inferred from homology"/>
<dbReference type="InterPro" id="IPR010998">
    <property type="entry name" value="Integrase_recombinase_N"/>
</dbReference>
<evidence type="ECO:0000256" key="4">
    <source>
        <dbReference type="ARBA" id="ARBA00023172"/>
    </source>
</evidence>
<dbReference type="Gene3D" id="1.10.150.130">
    <property type="match status" value="1"/>
</dbReference>
<dbReference type="AlphaFoldDB" id="A0A494WGF0"/>
<comment type="similarity">
    <text evidence="1">Belongs to the 'phage' integrase family.</text>
</comment>
<evidence type="ECO:0000256" key="3">
    <source>
        <dbReference type="ARBA" id="ARBA00023125"/>
    </source>
</evidence>
<name>A0A494WGF0_CLOS5</name>
<dbReference type="PANTHER" id="PTHR30629">
    <property type="entry name" value="PROPHAGE INTEGRASE"/>
    <property type="match status" value="1"/>
</dbReference>
<protein>
    <submittedName>
        <fullName evidence="5">Uncharacterized protein</fullName>
    </submittedName>
</protein>
<dbReference type="InterPro" id="IPR011010">
    <property type="entry name" value="DNA_brk_join_enz"/>
</dbReference>
<dbReference type="SUPFAM" id="SSF56349">
    <property type="entry name" value="DNA breaking-rejoining enzymes"/>
    <property type="match status" value="1"/>
</dbReference>
<keyword evidence="4" id="KW-0233">DNA recombination</keyword>
<reference evidence="5 6" key="1">
    <citation type="journal article" date="2019" name="Appl. Environ. Microbiol.">
        <title>Clostridium scindens ATCC 35704: integration of nutritional requirements, the complete genome sequence, and global transcriptional responses to bile acids.</title>
        <authorList>
            <person name="Devendran S."/>
            <person name="Shrestha R."/>
            <person name="Alves J.M.P."/>
            <person name="Wolf P.G."/>
            <person name="Ly L."/>
            <person name="Hernandez A.G."/>
            <person name="Mendez-Garcia C."/>
            <person name="Inboden A."/>
            <person name="Wiley J."/>
            <person name="Paul O."/>
            <person name="Allen A."/>
            <person name="Springer E."/>
            <person name="Wright C.L."/>
            <person name="Fields C.J."/>
            <person name="Daniel S.L."/>
            <person name="Ridlon J.M."/>
        </authorList>
    </citation>
    <scope>NUCLEOTIDE SEQUENCE [LARGE SCALE GENOMIC DNA]</scope>
    <source>
        <strain evidence="5 6">ATCC 35704</strain>
    </source>
</reference>
<dbReference type="Gene3D" id="1.10.443.10">
    <property type="entry name" value="Intergrase catalytic core"/>
    <property type="match status" value="1"/>
</dbReference>
<evidence type="ECO:0000256" key="2">
    <source>
        <dbReference type="ARBA" id="ARBA00022908"/>
    </source>
</evidence>
<evidence type="ECO:0000313" key="5">
    <source>
        <dbReference type="EMBL" id="QBF73047.1"/>
    </source>
</evidence>
<gene>
    <name evidence="5" type="ORF">HDCHBGLK_00396</name>
</gene>
<dbReference type="EMBL" id="CP036170">
    <property type="protein sequence ID" value="QBF73047.1"/>
    <property type="molecule type" value="Genomic_DNA"/>
</dbReference>
<dbReference type="InterPro" id="IPR050808">
    <property type="entry name" value="Phage_Integrase"/>
</dbReference>
<sequence>MENATLPSAEMAQHIDMTRKQKEKLVTAIYFKDKKGKDFYTCTDGRIKSYNPQFIATSREQLIDKLYEYYFDNVLEDVYKNWVQHRSETKIVSGKTIEEDIGIWNRFIAGSEIATMQIVDIQPKDLMKLFQSWTGNGLITRKDFNNRKSVLNGIFRYAVLNEIITYNPITSLPCNDLKYKIPMAKKKAYTKEERSALLAYLKSLEPDAYILAIMLAFYGIFRIGEIKALSWDNTNENVITIQHQLVEERILQEDMTLSEPQRMKADH</sequence>
<dbReference type="GO" id="GO:0006310">
    <property type="term" value="P:DNA recombination"/>
    <property type="evidence" value="ECO:0007669"/>
    <property type="project" value="UniProtKB-KW"/>
</dbReference>
<dbReference type="GO" id="GO:0003677">
    <property type="term" value="F:DNA binding"/>
    <property type="evidence" value="ECO:0007669"/>
    <property type="project" value="UniProtKB-KW"/>
</dbReference>
<keyword evidence="2" id="KW-0229">DNA integration</keyword>
<dbReference type="KEGG" id="csci:HDCHBGLK_00396"/>
<dbReference type="InterPro" id="IPR013762">
    <property type="entry name" value="Integrase-like_cat_sf"/>
</dbReference>
<organism evidence="5 6">
    <name type="scientific">Clostridium scindens (strain ATCC 35704 / DSM 5676 / VPI 13733 / 19)</name>
    <dbReference type="NCBI Taxonomy" id="411468"/>
    <lineage>
        <taxon>Bacteria</taxon>
        <taxon>Bacillati</taxon>
        <taxon>Bacillota</taxon>
        <taxon>Clostridia</taxon>
        <taxon>Lachnospirales</taxon>
        <taxon>Lachnospiraceae</taxon>
    </lineage>
</organism>
<dbReference type="RefSeq" id="WP_039909230.1">
    <property type="nucleotide sequence ID" value="NZ_CP036170.1"/>
</dbReference>
<evidence type="ECO:0000313" key="6">
    <source>
        <dbReference type="Proteomes" id="UP000289664"/>
    </source>
</evidence>
<evidence type="ECO:0000256" key="1">
    <source>
        <dbReference type="ARBA" id="ARBA00008857"/>
    </source>
</evidence>
<dbReference type="GO" id="GO:0015074">
    <property type="term" value="P:DNA integration"/>
    <property type="evidence" value="ECO:0007669"/>
    <property type="project" value="UniProtKB-KW"/>
</dbReference>
<dbReference type="OrthoDB" id="111144at2"/>
<dbReference type="Proteomes" id="UP000289664">
    <property type="component" value="Chromosome"/>
</dbReference>
<dbReference type="PANTHER" id="PTHR30629:SF2">
    <property type="entry name" value="PROPHAGE INTEGRASE INTS-RELATED"/>
    <property type="match status" value="1"/>
</dbReference>
<dbReference type="GeneID" id="62694628"/>
<accession>A0A494WGF0</accession>
<keyword evidence="6" id="KW-1185">Reference proteome</keyword>
<keyword evidence="3" id="KW-0238">DNA-binding</keyword>